<gene>
    <name evidence="1" type="ORF">S12H4_63327</name>
</gene>
<feature type="non-terminal residue" evidence="1">
    <location>
        <position position="45"/>
    </location>
</feature>
<protein>
    <recommendedName>
        <fullName evidence="2">4Fe-4S ferredoxin-type domain-containing protein</fullName>
    </recommendedName>
</protein>
<dbReference type="AlphaFoldDB" id="X1VGE1"/>
<name>X1VGE1_9ZZZZ</name>
<dbReference type="EMBL" id="BARW01043004">
    <property type="protein sequence ID" value="GAJ17257.1"/>
    <property type="molecule type" value="Genomic_DNA"/>
</dbReference>
<evidence type="ECO:0000313" key="1">
    <source>
        <dbReference type="EMBL" id="GAJ17257.1"/>
    </source>
</evidence>
<evidence type="ECO:0008006" key="2">
    <source>
        <dbReference type="Google" id="ProtNLM"/>
    </source>
</evidence>
<dbReference type="SUPFAM" id="SSF54862">
    <property type="entry name" value="4Fe-4S ferredoxins"/>
    <property type="match status" value="1"/>
</dbReference>
<comment type="caution">
    <text evidence="1">The sequence shown here is derived from an EMBL/GenBank/DDBJ whole genome shotgun (WGS) entry which is preliminary data.</text>
</comment>
<feature type="non-terminal residue" evidence="1">
    <location>
        <position position="1"/>
    </location>
</feature>
<proteinExistence type="predicted"/>
<reference evidence="1" key="1">
    <citation type="journal article" date="2014" name="Front. Microbiol.">
        <title>High frequency of phylogenetically diverse reductive dehalogenase-homologous genes in deep subseafloor sedimentary metagenomes.</title>
        <authorList>
            <person name="Kawai M."/>
            <person name="Futagami T."/>
            <person name="Toyoda A."/>
            <person name="Takaki Y."/>
            <person name="Nishi S."/>
            <person name="Hori S."/>
            <person name="Arai W."/>
            <person name="Tsubouchi T."/>
            <person name="Morono Y."/>
            <person name="Uchiyama I."/>
            <person name="Ito T."/>
            <person name="Fujiyama A."/>
            <person name="Inagaki F."/>
            <person name="Takami H."/>
        </authorList>
    </citation>
    <scope>NUCLEOTIDE SEQUENCE</scope>
    <source>
        <strain evidence="1">Expedition CK06-06</strain>
    </source>
</reference>
<sequence length="45" mass="4984">LCGLCVRYCNEIKKANAIGFVGRGTERRVVFYPEIASTVCASCRE</sequence>
<accession>X1VGE1</accession>
<organism evidence="1">
    <name type="scientific">marine sediment metagenome</name>
    <dbReference type="NCBI Taxonomy" id="412755"/>
    <lineage>
        <taxon>unclassified sequences</taxon>
        <taxon>metagenomes</taxon>
        <taxon>ecological metagenomes</taxon>
    </lineage>
</organism>
<dbReference type="Gene3D" id="3.30.70.20">
    <property type="match status" value="1"/>
</dbReference>